<dbReference type="Gene3D" id="1.20.1600.10">
    <property type="entry name" value="Outer membrane efflux proteins (OEP)"/>
    <property type="match status" value="1"/>
</dbReference>
<dbReference type="PANTHER" id="PTHR30026">
    <property type="entry name" value="OUTER MEMBRANE PROTEIN TOLC"/>
    <property type="match status" value="1"/>
</dbReference>
<protein>
    <recommendedName>
        <fullName evidence="9">Transporter</fullName>
    </recommendedName>
</protein>
<accession>A0A246FGC1</accession>
<name>A0A246FGC1_9BACT</name>
<keyword evidence="3" id="KW-0812">Transmembrane</keyword>
<evidence type="ECO:0008006" key="9">
    <source>
        <dbReference type="Google" id="ProtNLM"/>
    </source>
</evidence>
<comment type="caution">
    <text evidence="7">The sequence shown here is derived from an EMBL/GenBank/DDBJ whole genome shotgun (WGS) entry which is preliminary data.</text>
</comment>
<dbReference type="PANTHER" id="PTHR30026:SF20">
    <property type="entry name" value="OUTER MEMBRANE PROTEIN TOLC"/>
    <property type="match status" value="1"/>
</dbReference>
<evidence type="ECO:0000256" key="5">
    <source>
        <dbReference type="ARBA" id="ARBA00023237"/>
    </source>
</evidence>
<evidence type="ECO:0000256" key="4">
    <source>
        <dbReference type="ARBA" id="ARBA00023136"/>
    </source>
</evidence>
<dbReference type="GO" id="GO:0015562">
    <property type="term" value="F:efflux transmembrane transporter activity"/>
    <property type="evidence" value="ECO:0007669"/>
    <property type="project" value="InterPro"/>
</dbReference>
<evidence type="ECO:0000256" key="1">
    <source>
        <dbReference type="ARBA" id="ARBA00004442"/>
    </source>
</evidence>
<keyword evidence="6" id="KW-0175">Coiled coil</keyword>
<evidence type="ECO:0000256" key="2">
    <source>
        <dbReference type="ARBA" id="ARBA00022452"/>
    </source>
</evidence>
<dbReference type="AlphaFoldDB" id="A0A246FGC1"/>
<proteinExistence type="predicted"/>
<gene>
    <name evidence="7" type="ORF">CDA63_18790</name>
</gene>
<sequence>MIQNSRVISGSFFIKSKKEGKRTRTYGPGLKQICGTPGSCGGFGCLGGPCVQISRSPARIGPGRPAQICFRIAFHLYGIQLTLPLHSVLFDLCLVSRWPLLNWLLPVLLLLAPAGIAQPTTPAAPNTLEEFLQAARQNSPLLRDLRGQVLQNRVDSLRRAAQNRPYVAGNAVAVAAPYSRNFGYDEAVSNGGNYGTVASVSQPLLNGNVLRNDYRLLENQGLTLRNNGRLSALDLRRTVTDQFLTAYAAEQLLAFSREILVQLNRQDVLLRRLVNGGLYKQTQYLSYYLSVRSQEVTVLQNRLSYRSELGTLRYLCGLTDTTLRALAAPAPPTHPTLAGLTSITQRQYTLDSLNLRLQRQAIDLGYRPRLQVVADIGLQSASLIAIQRRFGVSGGLQLSVPIFDGHQRQLGYSRLDVAEQTRRGYRSFLNAQRQQLYDQLQSQLGATAQLLASLREQLRVANALVEAGRQQLATGDISILDYLQLITGTRNFQFSLTQAETDRLRILYQLDYLSE</sequence>
<dbReference type="Proteomes" id="UP000197277">
    <property type="component" value="Unassembled WGS sequence"/>
</dbReference>
<keyword evidence="5" id="KW-0998">Cell outer membrane</keyword>
<dbReference type="SUPFAM" id="SSF56954">
    <property type="entry name" value="Outer membrane efflux proteins (OEP)"/>
    <property type="match status" value="1"/>
</dbReference>
<dbReference type="InterPro" id="IPR051906">
    <property type="entry name" value="TolC-like"/>
</dbReference>
<reference evidence="7 8" key="1">
    <citation type="submission" date="2017-06" db="EMBL/GenBank/DDBJ databases">
        <title>Hymenobacter amundsenii sp. nov. isolated from regoliths in Antarctica.</title>
        <authorList>
            <person name="Sedlacek I."/>
            <person name="Kralova S."/>
            <person name="Pantucek R."/>
            <person name="Svec P."/>
            <person name="Holochova P."/>
            <person name="Stankova E."/>
            <person name="Vrbovska V."/>
            <person name="Busse H.-J."/>
        </authorList>
    </citation>
    <scope>NUCLEOTIDE SEQUENCE [LARGE SCALE GENOMIC DNA]</scope>
    <source>
        <strain evidence="7 8">CCM 8682</strain>
    </source>
</reference>
<keyword evidence="4" id="KW-0472">Membrane</keyword>
<dbReference type="GO" id="GO:0009279">
    <property type="term" value="C:cell outer membrane"/>
    <property type="evidence" value="ECO:0007669"/>
    <property type="project" value="UniProtKB-SubCell"/>
</dbReference>
<evidence type="ECO:0000256" key="3">
    <source>
        <dbReference type="ARBA" id="ARBA00022692"/>
    </source>
</evidence>
<dbReference type="EMBL" id="NIRR01000055">
    <property type="protein sequence ID" value="OWP61564.1"/>
    <property type="molecule type" value="Genomic_DNA"/>
</dbReference>
<dbReference type="GO" id="GO:1990281">
    <property type="term" value="C:efflux pump complex"/>
    <property type="evidence" value="ECO:0007669"/>
    <property type="project" value="TreeGrafter"/>
</dbReference>
<dbReference type="OrthoDB" id="1091220at2"/>
<keyword evidence="2" id="KW-1134">Transmembrane beta strand</keyword>
<evidence type="ECO:0000313" key="7">
    <source>
        <dbReference type="EMBL" id="OWP61564.1"/>
    </source>
</evidence>
<evidence type="ECO:0000256" key="6">
    <source>
        <dbReference type="SAM" id="Coils"/>
    </source>
</evidence>
<evidence type="ECO:0000313" key="8">
    <source>
        <dbReference type="Proteomes" id="UP000197277"/>
    </source>
</evidence>
<keyword evidence="8" id="KW-1185">Reference proteome</keyword>
<organism evidence="7 8">
    <name type="scientific">Hymenobacter amundsenii</name>
    <dbReference type="NCBI Taxonomy" id="2006685"/>
    <lineage>
        <taxon>Bacteria</taxon>
        <taxon>Pseudomonadati</taxon>
        <taxon>Bacteroidota</taxon>
        <taxon>Cytophagia</taxon>
        <taxon>Cytophagales</taxon>
        <taxon>Hymenobacteraceae</taxon>
        <taxon>Hymenobacter</taxon>
    </lineage>
</organism>
<dbReference type="GO" id="GO:0015288">
    <property type="term" value="F:porin activity"/>
    <property type="evidence" value="ECO:0007669"/>
    <property type="project" value="TreeGrafter"/>
</dbReference>
<feature type="coiled-coil region" evidence="6">
    <location>
        <begin position="437"/>
        <end position="471"/>
    </location>
</feature>
<comment type="subcellular location">
    <subcellularLocation>
        <location evidence="1">Cell outer membrane</location>
    </subcellularLocation>
</comment>